<evidence type="ECO:0000256" key="4">
    <source>
        <dbReference type="ARBA" id="ARBA00022490"/>
    </source>
</evidence>
<feature type="compositionally biased region" description="Low complexity" evidence="16">
    <location>
        <begin position="162"/>
        <end position="176"/>
    </location>
</feature>
<comment type="subunit">
    <text evidence="14">Interacts with SEC9 and SRO7.</text>
</comment>
<dbReference type="GO" id="GO:0045921">
    <property type="term" value="P:positive regulation of exocytosis"/>
    <property type="evidence" value="ECO:0007669"/>
    <property type="project" value="UniProtKB-ARBA"/>
</dbReference>
<dbReference type="PROSITE" id="PS50011">
    <property type="entry name" value="PROTEIN_KINASE_DOM"/>
    <property type="match status" value="1"/>
</dbReference>
<name>A0A8J5QKD6_9ASCO</name>
<dbReference type="GO" id="GO:0030447">
    <property type="term" value="P:filamentous growth"/>
    <property type="evidence" value="ECO:0007669"/>
    <property type="project" value="UniProtKB-ARBA"/>
</dbReference>
<evidence type="ECO:0000313" key="20">
    <source>
        <dbReference type="Proteomes" id="UP000694255"/>
    </source>
</evidence>
<proteinExistence type="inferred from homology"/>
<dbReference type="PROSITE" id="PS00107">
    <property type="entry name" value="PROTEIN_KINASE_ATP"/>
    <property type="match status" value="1"/>
</dbReference>
<evidence type="ECO:0000256" key="15">
    <source>
        <dbReference type="PROSITE-ProRule" id="PRU10141"/>
    </source>
</evidence>
<feature type="compositionally biased region" description="Polar residues" evidence="16">
    <location>
        <begin position="49"/>
        <end position="60"/>
    </location>
</feature>
<comment type="function">
    <text evidence="13">Serine/threonine protein kinase involved in the regulation of exocytosis. Induces phosphorylation of SEC9 and its release from the plasma membrane to the cytosol.</text>
</comment>
<feature type="compositionally biased region" description="Low complexity" evidence="16">
    <location>
        <begin position="993"/>
        <end position="1003"/>
    </location>
</feature>
<organism evidence="19 20">
    <name type="scientific">[Candida] subhashii</name>
    <dbReference type="NCBI Taxonomy" id="561895"/>
    <lineage>
        <taxon>Eukaryota</taxon>
        <taxon>Fungi</taxon>
        <taxon>Dikarya</taxon>
        <taxon>Ascomycota</taxon>
        <taxon>Saccharomycotina</taxon>
        <taxon>Pichiomycetes</taxon>
        <taxon>Debaryomycetaceae</taxon>
        <taxon>Spathaspora</taxon>
    </lineage>
</organism>
<feature type="region of interest" description="Disordered" evidence="16">
    <location>
        <begin position="1162"/>
        <end position="1225"/>
    </location>
</feature>
<dbReference type="Pfam" id="PF00069">
    <property type="entry name" value="Pkinase"/>
    <property type="match status" value="1"/>
</dbReference>
<feature type="region of interest" description="Disordered" evidence="16">
    <location>
        <begin position="711"/>
        <end position="760"/>
    </location>
</feature>
<feature type="compositionally biased region" description="Basic residues" evidence="16">
    <location>
        <begin position="199"/>
        <end position="208"/>
    </location>
</feature>
<dbReference type="GO" id="GO:0005524">
    <property type="term" value="F:ATP binding"/>
    <property type="evidence" value="ECO:0007669"/>
    <property type="project" value="UniProtKB-UniRule"/>
</dbReference>
<evidence type="ECO:0000313" key="19">
    <source>
        <dbReference type="EMBL" id="KAG7662048.1"/>
    </source>
</evidence>
<feature type="region of interest" description="Disordered" evidence="16">
    <location>
        <begin position="877"/>
        <end position="914"/>
    </location>
</feature>
<comment type="caution">
    <text evidence="19">The sequence shown here is derived from an EMBL/GenBank/DDBJ whole genome shotgun (WGS) entry which is preliminary data.</text>
</comment>
<evidence type="ECO:0000256" key="5">
    <source>
        <dbReference type="ARBA" id="ARBA00022527"/>
    </source>
</evidence>
<keyword evidence="9" id="KW-0418">Kinase</keyword>
<keyword evidence="6" id="KW-0597">Phosphoprotein</keyword>
<evidence type="ECO:0000256" key="14">
    <source>
        <dbReference type="ARBA" id="ARBA00064158"/>
    </source>
</evidence>
<dbReference type="GO" id="GO:0071944">
    <property type="term" value="C:cell periphery"/>
    <property type="evidence" value="ECO:0007669"/>
    <property type="project" value="UniProtKB-ARBA"/>
</dbReference>
<evidence type="ECO:0000256" key="13">
    <source>
        <dbReference type="ARBA" id="ARBA00057072"/>
    </source>
</evidence>
<keyword evidence="10 15" id="KW-0067">ATP-binding</keyword>
<dbReference type="GO" id="GO:0035556">
    <property type="term" value="P:intracellular signal transduction"/>
    <property type="evidence" value="ECO:0007669"/>
    <property type="project" value="TreeGrafter"/>
</dbReference>
<feature type="region of interest" description="Disordered" evidence="16">
    <location>
        <begin position="635"/>
        <end position="694"/>
    </location>
</feature>
<feature type="compositionally biased region" description="Low complexity" evidence="16">
    <location>
        <begin position="834"/>
        <end position="844"/>
    </location>
</feature>
<reference evidence="19 20" key="1">
    <citation type="journal article" date="2021" name="DNA Res.">
        <title>Genome analysis of Candida subhashii reveals its hybrid nature and dual mitochondrial genome conformations.</title>
        <authorList>
            <person name="Mixao V."/>
            <person name="Hegedusova E."/>
            <person name="Saus E."/>
            <person name="Pryszcz L.P."/>
            <person name="Cillingova A."/>
            <person name="Nosek J."/>
            <person name="Gabaldon T."/>
        </authorList>
    </citation>
    <scope>NUCLEOTIDE SEQUENCE [LARGE SCALE GENOMIC DNA]</scope>
    <source>
        <strain evidence="19 20">CBS 10753</strain>
    </source>
</reference>
<dbReference type="PROSITE" id="PS00108">
    <property type="entry name" value="PROTEIN_KINASE_ST"/>
    <property type="match status" value="1"/>
</dbReference>
<protein>
    <recommendedName>
        <fullName evidence="3">non-specific serine/threonine protein kinase</fullName>
        <ecNumber evidence="3">2.7.11.1</ecNumber>
    </recommendedName>
</protein>
<feature type="compositionally biased region" description="Polar residues" evidence="16">
    <location>
        <begin position="951"/>
        <end position="960"/>
    </location>
</feature>
<evidence type="ECO:0000259" key="17">
    <source>
        <dbReference type="PROSITE" id="PS50011"/>
    </source>
</evidence>
<feature type="compositionally biased region" description="Polar residues" evidence="16">
    <location>
        <begin position="808"/>
        <end position="820"/>
    </location>
</feature>
<evidence type="ECO:0000256" key="6">
    <source>
        <dbReference type="ARBA" id="ARBA00022553"/>
    </source>
</evidence>
<feature type="compositionally biased region" description="Polar residues" evidence="16">
    <location>
        <begin position="648"/>
        <end position="658"/>
    </location>
</feature>
<feature type="compositionally biased region" description="Low complexity" evidence="16">
    <location>
        <begin position="747"/>
        <end position="756"/>
    </location>
</feature>
<feature type="compositionally biased region" description="Pro residues" evidence="16">
    <location>
        <begin position="17"/>
        <end position="28"/>
    </location>
</feature>
<evidence type="ECO:0000256" key="3">
    <source>
        <dbReference type="ARBA" id="ARBA00012513"/>
    </source>
</evidence>
<dbReference type="GO" id="GO:0004674">
    <property type="term" value="F:protein serine/threonine kinase activity"/>
    <property type="evidence" value="ECO:0007669"/>
    <property type="project" value="UniProtKB-KW"/>
</dbReference>
<dbReference type="GO" id="GO:1903896">
    <property type="term" value="P:positive regulation of IRE1-mediated unfolded protein response"/>
    <property type="evidence" value="ECO:0007669"/>
    <property type="project" value="UniProtKB-ARBA"/>
</dbReference>
<evidence type="ECO:0000256" key="1">
    <source>
        <dbReference type="ARBA" id="ARBA00004496"/>
    </source>
</evidence>
<dbReference type="OrthoDB" id="1928777at2759"/>
<dbReference type="Proteomes" id="UP000694255">
    <property type="component" value="Unassembled WGS sequence"/>
</dbReference>
<keyword evidence="4" id="KW-0963">Cytoplasm</keyword>
<evidence type="ECO:0000256" key="8">
    <source>
        <dbReference type="ARBA" id="ARBA00022741"/>
    </source>
</evidence>
<comment type="catalytic activity">
    <reaction evidence="11">
        <text>L-threonyl-[protein] + ATP = O-phospho-L-threonyl-[protein] + ADP + H(+)</text>
        <dbReference type="Rhea" id="RHEA:46608"/>
        <dbReference type="Rhea" id="RHEA-COMP:11060"/>
        <dbReference type="Rhea" id="RHEA-COMP:11605"/>
        <dbReference type="ChEBI" id="CHEBI:15378"/>
        <dbReference type="ChEBI" id="CHEBI:30013"/>
        <dbReference type="ChEBI" id="CHEBI:30616"/>
        <dbReference type="ChEBI" id="CHEBI:61977"/>
        <dbReference type="ChEBI" id="CHEBI:456216"/>
        <dbReference type="EC" id="2.7.11.1"/>
    </reaction>
</comment>
<feature type="compositionally biased region" description="Polar residues" evidence="16">
    <location>
        <begin position="81"/>
        <end position="101"/>
    </location>
</feature>
<evidence type="ECO:0000256" key="12">
    <source>
        <dbReference type="ARBA" id="ARBA00048679"/>
    </source>
</evidence>
<accession>A0A8J5QKD6</accession>
<feature type="region of interest" description="Disordered" evidence="16">
    <location>
        <begin position="783"/>
        <end position="862"/>
    </location>
</feature>
<feature type="region of interest" description="Disordered" evidence="16">
    <location>
        <begin position="946"/>
        <end position="977"/>
    </location>
</feature>
<feature type="compositionally biased region" description="Low complexity" evidence="16">
    <location>
        <begin position="1175"/>
        <end position="1185"/>
    </location>
</feature>
<keyword evidence="7" id="KW-0808">Transferase</keyword>
<feature type="compositionally biased region" description="Low complexity" evidence="16">
    <location>
        <begin position="659"/>
        <end position="678"/>
    </location>
</feature>
<dbReference type="PANTHER" id="PTHR24346">
    <property type="entry name" value="MAP/MICROTUBULE AFFINITY-REGULATING KINASE"/>
    <property type="match status" value="1"/>
</dbReference>
<dbReference type="PANTHER" id="PTHR24346:SF82">
    <property type="entry name" value="KP78A-RELATED"/>
    <property type="match status" value="1"/>
</dbReference>
<feature type="domain" description="KA1" evidence="18">
    <location>
        <begin position="1328"/>
        <end position="1377"/>
    </location>
</feature>
<evidence type="ECO:0000256" key="7">
    <source>
        <dbReference type="ARBA" id="ARBA00022679"/>
    </source>
</evidence>
<dbReference type="RefSeq" id="XP_049262281.1">
    <property type="nucleotide sequence ID" value="XM_049408395.1"/>
</dbReference>
<dbReference type="EMBL" id="JAGSYN010000185">
    <property type="protein sequence ID" value="KAG7662048.1"/>
    <property type="molecule type" value="Genomic_DNA"/>
</dbReference>
<keyword evidence="5" id="KW-0723">Serine/threonine-protein kinase</keyword>
<dbReference type="InterPro" id="IPR000719">
    <property type="entry name" value="Prot_kinase_dom"/>
</dbReference>
<feature type="binding site" evidence="15">
    <location>
        <position position="261"/>
    </location>
    <ligand>
        <name>ATP</name>
        <dbReference type="ChEBI" id="CHEBI:30616"/>
    </ligand>
</feature>
<feature type="region of interest" description="Disordered" evidence="16">
    <location>
        <begin position="1305"/>
        <end position="1327"/>
    </location>
</feature>
<dbReference type="InterPro" id="IPR008271">
    <property type="entry name" value="Ser/Thr_kinase_AS"/>
</dbReference>
<dbReference type="GeneID" id="73471236"/>
<feature type="domain" description="Protein kinase" evidence="17">
    <location>
        <begin position="225"/>
        <end position="503"/>
    </location>
</feature>
<feature type="compositionally biased region" description="Low complexity" evidence="16">
    <location>
        <begin position="103"/>
        <end position="113"/>
    </location>
</feature>
<sequence>MDAHDYELQYQSRRAAGPPPSVQPPIVPPSATTTNASGRPATPRMLRSVSGSVKSKSELTPINPMPQQQYQQDPQQMDYVMSTSGNTSHKSQPSYHQNEIDYNSGSNSSNSHNKSSRHHKVQAPVAQRQGELLPPASIPSPEVKQSSNMPIQPAPTPAGMDPSGKTSQSHSSQQQQQPPPPPQQQQQGHSTQPQDQRSSHHHGHHNHGNAHLPQQQFHRKSIGDWDFIKTIGAGSMGKVKLAQHNKTKEICAVKIIPRAAKLYQRAHANDPPPQTTQEAAQRHKEFEKEIARDRRTIREGALGRLLFHPYICRLYEMVPMTNHYYMLFEHIEGGQMLDYIVAHGSLKERHARKFARGIASALDYCHKNNVVHRDLKIENIMINEKGDIKIIDFGLSNLYSPKSLLKTYCGSLYFAAPELLSAKPYTGPEVDVWSFGVVLYVLVCGKVPFDDQSVSVLHEKIKRGNVEYPNFLSRECVSLLSRMLVVDPLKRATLFEVCSHPWMYKGYEYKVASYVPKRVPLKLPLDPDIIKTIAAFDLGTVENITEELTSVLTSVEYQMSCENWYKITEQGREYASASNSHILPDPTGGFHPLVSVYYLADEMRKRKKAKEEAIRQQLMQQQQVQQQQQQQQQQLMQTQQAPLPPVPSQQQQMFQTPRQVPVPQQQQSQQPSQAVSAALTHKGREPSTPNQRIDDFSGAEIATQVAVLAQIAPGRGEPNTPTPRLVETFSPISEQPPAPTLDPASSTQKQQQQPTQLSVPEQAHTLSTFNKPSRAQPIETVTIDQSMIPEQQHQSPRESLQSDHMEISKSTNSPTSSGGLNSLFRRLSSKKSKISSPKRTTSPPVVITFEDNKQSTVSPQSSIKRDPLVRRGVSMKVTAKERSASERPAMNKVSDVRKPETRKPTISPTSKPHGFIPVEYLPPLPNIDANTNTIIPDKSTATAAMTTTATPQSEKTTTLQVPGARKMHPTARAKSVGGQVGKDLYVNTRAKLHQQQQHLPQLPSQNSEELEQKDDTDGFFGDIKLEDVEFKEVPQLTEEQVMAEYNNAKPNSMPSIEHCKTLFLKGFFSVQTTSAKPLPVIRYNIISTLSKLGVRFQEVKGGFVCLHTPSVKTKAEDSGSGHSTILDHYVDEESPTQPQLQQQQEEDMNPEEKKLYGDAFKSSSSFEENGEKTPDTTTSPDTTKTPSRKPSIHIQTQGMSPAPSTVRSHRSSNSIGSAHGHRRKFSIGNTFLGTYRKRNGSQVNMPPNTPAAAKVLRGMYDDDADHVGDDEEFEISDAFQYDDSADSLNGYIGGSDMLVSSKIEQRARHNRSTSISSQGGGPSAAGAGAKVRSPLKFEIHIVKVPLVGLYGVQFKKLYGNTWNYKTLASQVLNEMNL</sequence>
<gene>
    <name evidence="19" type="ORF">J8A68_004436</name>
</gene>
<dbReference type="SMART" id="SM00220">
    <property type="entry name" value="S_TKc"/>
    <property type="match status" value="1"/>
</dbReference>
<feature type="region of interest" description="Disordered" evidence="16">
    <location>
        <begin position="992"/>
        <end position="1015"/>
    </location>
</feature>
<evidence type="ECO:0000259" key="18">
    <source>
        <dbReference type="PROSITE" id="PS50032"/>
    </source>
</evidence>
<dbReference type="InterPro" id="IPR001772">
    <property type="entry name" value="KA1_dom"/>
</dbReference>
<comment type="similarity">
    <text evidence="2">Belongs to the protein kinase superfamily. CAMK Ser/Thr protein kinase family. NIM1 subfamily.</text>
</comment>
<keyword evidence="20" id="KW-1185">Reference proteome</keyword>
<comment type="catalytic activity">
    <reaction evidence="12">
        <text>L-seryl-[protein] + ATP = O-phospho-L-seryl-[protein] + ADP + H(+)</text>
        <dbReference type="Rhea" id="RHEA:17989"/>
        <dbReference type="Rhea" id="RHEA-COMP:9863"/>
        <dbReference type="Rhea" id="RHEA-COMP:11604"/>
        <dbReference type="ChEBI" id="CHEBI:15378"/>
        <dbReference type="ChEBI" id="CHEBI:29999"/>
        <dbReference type="ChEBI" id="CHEBI:30616"/>
        <dbReference type="ChEBI" id="CHEBI:83421"/>
        <dbReference type="ChEBI" id="CHEBI:456216"/>
        <dbReference type="EC" id="2.7.11.1"/>
    </reaction>
</comment>
<dbReference type="PROSITE" id="PS50032">
    <property type="entry name" value="KA1"/>
    <property type="match status" value="1"/>
</dbReference>
<evidence type="ECO:0000256" key="9">
    <source>
        <dbReference type="ARBA" id="ARBA00022777"/>
    </source>
</evidence>
<evidence type="ECO:0000256" key="2">
    <source>
        <dbReference type="ARBA" id="ARBA00010791"/>
    </source>
</evidence>
<feature type="compositionally biased region" description="Low complexity" evidence="16">
    <location>
        <begin position="65"/>
        <end position="79"/>
    </location>
</feature>
<dbReference type="GO" id="GO:0000226">
    <property type="term" value="P:microtubule cytoskeleton organization"/>
    <property type="evidence" value="ECO:0007669"/>
    <property type="project" value="TreeGrafter"/>
</dbReference>
<dbReference type="InterPro" id="IPR017441">
    <property type="entry name" value="Protein_kinase_ATP_BS"/>
</dbReference>
<feature type="compositionally biased region" description="Basic and acidic residues" evidence="16">
    <location>
        <begin position="894"/>
        <end position="903"/>
    </location>
</feature>
<dbReference type="EC" id="2.7.11.1" evidence="3"/>
<dbReference type="CDD" id="cd14077">
    <property type="entry name" value="STKc_Kin1_2"/>
    <property type="match status" value="1"/>
</dbReference>
<feature type="compositionally biased region" description="Polar residues" evidence="16">
    <location>
        <begin position="783"/>
        <end position="799"/>
    </location>
</feature>
<evidence type="ECO:0000256" key="10">
    <source>
        <dbReference type="ARBA" id="ARBA00022840"/>
    </source>
</evidence>
<feature type="region of interest" description="Disordered" evidence="16">
    <location>
        <begin position="1"/>
        <end position="211"/>
    </location>
</feature>
<feature type="compositionally biased region" description="Low complexity" evidence="16">
    <location>
        <begin position="184"/>
        <end position="194"/>
    </location>
</feature>
<dbReference type="FunFam" id="1.10.510.10:FF:000333">
    <property type="entry name" value="Non-specific serine/threonine protein kinase"/>
    <property type="match status" value="1"/>
</dbReference>
<keyword evidence="8 15" id="KW-0547">Nucleotide-binding</keyword>
<evidence type="ECO:0000256" key="11">
    <source>
        <dbReference type="ARBA" id="ARBA00047899"/>
    </source>
</evidence>
<evidence type="ECO:0000256" key="16">
    <source>
        <dbReference type="SAM" id="MobiDB-lite"/>
    </source>
</evidence>
<dbReference type="Pfam" id="PF02149">
    <property type="entry name" value="KA1"/>
    <property type="match status" value="1"/>
</dbReference>
<dbReference type="GO" id="GO:0005737">
    <property type="term" value="C:cytoplasm"/>
    <property type="evidence" value="ECO:0007669"/>
    <property type="project" value="UniProtKB-SubCell"/>
</dbReference>
<comment type="subcellular location">
    <subcellularLocation>
        <location evidence="1">Cytoplasm</location>
    </subcellularLocation>
</comment>
<feature type="compositionally biased region" description="Polar residues" evidence="16">
    <location>
        <begin position="1193"/>
        <end position="1216"/>
    </location>
</feature>